<organism evidence="2 3">
    <name type="scientific">Metamycoplasma equirhinis</name>
    <dbReference type="NCBI Taxonomy" id="92402"/>
    <lineage>
        <taxon>Bacteria</taxon>
        <taxon>Bacillati</taxon>
        <taxon>Mycoplasmatota</taxon>
        <taxon>Mycoplasmoidales</taxon>
        <taxon>Metamycoplasmataceae</taxon>
        <taxon>Metamycoplasma</taxon>
    </lineage>
</organism>
<sequence>MTKKSKIILGAFGGGALLAAGIPLVAYGIQQGAYQGRVSQIAKNYNDELAKLNEAQKAEDVAYSKTVDGAKKLWDQAKAEQKRVEADPAATAEDKEKAKKAFEDANENLKDARAKEAEYTKKYEETKKKTAELTEKINESQEFAATHGNGKKNSKIFAIVADYIARIKKESEDNKAEELAGVNENYPSAEDTKKISAYYDKYITALNSIKRENLTDVTLAWAEGLAYDWQIIKSNYTSGGRFLLSSYAWGTGYAYPANSFYNTLKLAASDSVNALKNLKEAVEHKITLSKVVIKNNVKNILQNHYSKYLNEFANGTDQEISVVDLINKAPESAMREFHLYYANEYYKASDHGFGENLDELKLFKSNKLKEVENTITVGTKTIYGLGFTQKDLDAENVGLVGIKGDEENPGSKIYDAILKMATTSNDTPNEVYKSGYETSKTAAKNMKIVAEMTAELIAGPEGEWKPKFKYDEDGIGSKEATEIEVVIRDEKGDINLKNFFKWLNQEEFFFGREDKSYYTSEKTAELDKLTTVVKHLNEKGYSSLKGSNAKYGSITDNQFYYGALEAFKNYQQFMDQTRDHGLSFFAEKVLPYGPQTYEYADRYDEGVGAYSGSAAAFIFNCDPYFSLPKWSVTSFANHEGIMGHHNQIYYAKQFLAKQDGRTLGNIFDYTSYAEGWALFMEWFGIESGWYGNPDYENDDYYAAPTDFSNSKGITSFVNVKEADKVTDEMVAKMKELHGGVYWKLVDSKIASKDDKEHTLRATKLANMLQYFGALNEAQLRNMRRAVDTAYHGSGVEGNDDLKSGASINQVRQFMKANSALGIGDIESESRRYLNCVGQATSYNAGKEIMLRLYDRVRNHFGLSRKEFVEATKNIKRIDGTTTENAQHGYIKEFFDILLKNGGLPMGALEKVVEKAFNLK</sequence>
<protein>
    <submittedName>
        <fullName evidence="2">DUF885 family protein</fullName>
    </submittedName>
</protein>
<gene>
    <name evidence="2" type="ORF">R9B83_03005</name>
</gene>
<evidence type="ECO:0000256" key="1">
    <source>
        <dbReference type="SAM" id="Coils"/>
    </source>
</evidence>
<dbReference type="InterPro" id="IPR010281">
    <property type="entry name" value="DUF885"/>
</dbReference>
<dbReference type="PANTHER" id="PTHR33361:SF2">
    <property type="entry name" value="DUF885 DOMAIN-CONTAINING PROTEIN"/>
    <property type="match status" value="1"/>
</dbReference>
<dbReference type="RefSeq" id="WP_140031236.1">
    <property type="nucleotide sequence ID" value="NZ_CP137845.1"/>
</dbReference>
<dbReference type="Proteomes" id="UP001303601">
    <property type="component" value="Chromosome"/>
</dbReference>
<keyword evidence="1" id="KW-0175">Coiled coil</keyword>
<evidence type="ECO:0000313" key="2">
    <source>
        <dbReference type="EMBL" id="WPB53933.1"/>
    </source>
</evidence>
<dbReference type="GeneID" id="94493846"/>
<dbReference type="EMBL" id="CP137845">
    <property type="protein sequence ID" value="WPB53933.1"/>
    <property type="molecule type" value="Genomic_DNA"/>
</dbReference>
<dbReference type="Pfam" id="PF05960">
    <property type="entry name" value="DUF885"/>
    <property type="match status" value="2"/>
</dbReference>
<dbReference type="PANTHER" id="PTHR33361">
    <property type="entry name" value="GLR0591 PROTEIN"/>
    <property type="match status" value="1"/>
</dbReference>
<name>A0ABZ0PA83_9BACT</name>
<proteinExistence type="predicted"/>
<reference evidence="2" key="1">
    <citation type="submission" date="2023-11" db="EMBL/GenBank/DDBJ databases">
        <title>Completed genome sequence of Mycoplasma equirhinis type strain M432/72.</title>
        <authorList>
            <person name="Spergser J."/>
        </authorList>
    </citation>
    <scope>NUCLEOTIDE SEQUENCE [LARGE SCALE GENOMIC DNA]</scope>
    <source>
        <strain evidence="2">M432/72</strain>
    </source>
</reference>
<feature type="coiled-coil region" evidence="1">
    <location>
        <begin position="92"/>
        <end position="136"/>
    </location>
</feature>
<keyword evidence="3" id="KW-1185">Reference proteome</keyword>
<accession>A0ABZ0PA83</accession>
<evidence type="ECO:0000313" key="3">
    <source>
        <dbReference type="Proteomes" id="UP001303601"/>
    </source>
</evidence>